<organism evidence="2 3">
    <name type="scientific">Heligmosomoides polygyrus</name>
    <name type="common">Parasitic roundworm</name>
    <dbReference type="NCBI Taxonomy" id="6339"/>
    <lineage>
        <taxon>Eukaryota</taxon>
        <taxon>Metazoa</taxon>
        <taxon>Ecdysozoa</taxon>
        <taxon>Nematoda</taxon>
        <taxon>Chromadorea</taxon>
        <taxon>Rhabditida</taxon>
        <taxon>Rhabditina</taxon>
        <taxon>Rhabditomorpha</taxon>
        <taxon>Strongyloidea</taxon>
        <taxon>Heligmosomidae</taxon>
        <taxon>Heligmosomoides</taxon>
    </lineage>
</organism>
<dbReference type="PANTHER" id="PTHR13071">
    <property type="entry name" value="MITOCHONDRIAL 28S RIBOSOMAL PROTEIN S22"/>
    <property type="match status" value="1"/>
</dbReference>
<reference evidence="3" key="1">
    <citation type="submission" date="2019-09" db="UniProtKB">
        <authorList>
            <consortium name="WormBaseParasite"/>
        </authorList>
    </citation>
    <scope>IDENTIFICATION</scope>
</reference>
<protein>
    <submittedName>
        <fullName evidence="3">DUF4274 domain-containing protein</fullName>
    </submittedName>
</protein>
<dbReference type="GO" id="GO:0003735">
    <property type="term" value="F:structural constituent of ribosome"/>
    <property type="evidence" value="ECO:0007669"/>
    <property type="project" value="TreeGrafter"/>
</dbReference>
<evidence type="ECO:0000313" key="2">
    <source>
        <dbReference type="Proteomes" id="UP000050761"/>
    </source>
</evidence>
<evidence type="ECO:0000256" key="1">
    <source>
        <dbReference type="SAM" id="MobiDB-lite"/>
    </source>
</evidence>
<proteinExistence type="predicted"/>
<dbReference type="WBParaSite" id="HPBE_0002331001-mRNA-1">
    <property type="protein sequence ID" value="HPBE_0002331001-mRNA-1"/>
    <property type="gene ID" value="HPBE_0002331001"/>
</dbReference>
<evidence type="ECO:0000313" key="3">
    <source>
        <dbReference type="WBParaSite" id="HPBE_0002331001-mRNA-1"/>
    </source>
</evidence>
<name>A0A183GKU0_HELPZ</name>
<accession>A0A183GKU0</accession>
<dbReference type="PANTHER" id="PTHR13071:SF4">
    <property type="entry name" value="SMALL RIBOSOMAL SUBUNIT PROTEIN MS22"/>
    <property type="match status" value="1"/>
</dbReference>
<dbReference type="Pfam" id="PF10245">
    <property type="entry name" value="MRP-S22"/>
    <property type="match status" value="1"/>
</dbReference>
<sequence>LRTSTPEEHDRMNRTYYEKPNRPVFPPAVFEDPYLQDALARRDHEFVLDWACWFYEPDDPAYIKLVQTVFDRIVESGDFDVLYSTRHFGTLVFYLALNGNIPPLLNYFGARGRISDCANLVRLQKTLHPNWRFAINSGDTDLKIVTDFVKQNARYRDQLSDLNAFLRDGTVLPSVSRKAEPMTRTEHMPKHAIHSFMWLKTGLQTSVDASNVRSSSGPLGELSTEYEVQLERSEGEQTREKEVDIRREPRGRFWPPSKLRSSKPEE</sequence>
<feature type="compositionally biased region" description="Basic and acidic residues" evidence="1">
    <location>
        <begin position="229"/>
        <end position="251"/>
    </location>
</feature>
<dbReference type="Proteomes" id="UP000050761">
    <property type="component" value="Unassembled WGS sequence"/>
</dbReference>
<keyword evidence="2" id="KW-1185">Reference proteome</keyword>
<dbReference type="GO" id="GO:0005763">
    <property type="term" value="C:mitochondrial small ribosomal subunit"/>
    <property type="evidence" value="ECO:0007669"/>
    <property type="project" value="TreeGrafter"/>
</dbReference>
<dbReference type="InterPro" id="IPR019374">
    <property type="entry name" value="Ribosomal_mS22"/>
</dbReference>
<feature type="region of interest" description="Disordered" evidence="1">
    <location>
        <begin position="209"/>
        <end position="266"/>
    </location>
</feature>
<dbReference type="AlphaFoldDB" id="A0A183GKU0"/>